<dbReference type="EMBL" id="UINC01213150">
    <property type="protein sequence ID" value="SVE37793.1"/>
    <property type="molecule type" value="Genomic_DNA"/>
</dbReference>
<proteinExistence type="predicted"/>
<dbReference type="SUPFAM" id="SSF55347">
    <property type="entry name" value="Glyceraldehyde-3-phosphate dehydrogenase-like, C-terminal domain"/>
    <property type="match status" value="1"/>
</dbReference>
<evidence type="ECO:0008006" key="2">
    <source>
        <dbReference type="Google" id="ProtNLM"/>
    </source>
</evidence>
<dbReference type="Gene3D" id="3.30.360.10">
    <property type="entry name" value="Dihydrodipicolinate Reductase, domain 2"/>
    <property type="match status" value="1"/>
</dbReference>
<reference evidence="1" key="1">
    <citation type="submission" date="2018-05" db="EMBL/GenBank/DDBJ databases">
        <authorList>
            <person name="Lanie J.A."/>
            <person name="Ng W.-L."/>
            <person name="Kazmierczak K.M."/>
            <person name="Andrzejewski T.M."/>
            <person name="Davidsen T.M."/>
            <person name="Wayne K.J."/>
            <person name="Tettelin H."/>
            <person name="Glass J.I."/>
            <person name="Rusch D."/>
            <person name="Podicherti R."/>
            <person name="Tsui H.-C.T."/>
            <person name="Winkler M.E."/>
        </authorList>
    </citation>
    <scope>NUCLEOTIDE SEQUENCE</scope>
</reference>
<evidence type="ECO:0000313" key="1">
    <source>
        <dbReference type="EMBL" id="SVE37793.1"/>
    </source>
</evidence>
<name>A0A383D0L0_9ZZZZ</name>
<gene>
    <name evidence="1" type="ORF">METZ01_LOCUS490647</name>
</gene>
<organism evidence="1">
    <name type="scientific">marine metagenome</name>
    <dbReference type="NCBI Taxonomy" id="408172"/>
    <lineage>
        <taxon>unclassified sequences</taxon>
        <taxon>metagenomes</taxon>
        <taxon>ecological metagenomes</taxon>
    </lineage>
</organism>
<accession>A0A383D0L0</accession>
<protein>
    <recommendedName>
        <fullName evidence="2">Gfo/Idh/MocA-like oxidoreductase C-terminal domain-containing protein</fullName>
    </recommendedName>
</protein>
<dbReference type="AlphaFoldDB" id="A0A383D0L0"/>
<sequence length="153" mass="17104">MVMWIISERPMEVQAAGNDIATRNTPLKFNSFAALLLKFKSGIIAKITGNGGCIHPHFHGLKVFGTKTTAIQNLSGAYWLKSSKNDINQKPINEHYPAKEFRKEVITSYIDHILNESKDALVSQKDVFNVMSVCFAAEKAMNTGKTVKIKYLE</sequence>